<dbReference type="EC" id="2.7.8.13" evidence="1"/>
<keyword evidence="1" id="KW-0808">Transferase</keyword>
<dbReference type="EMBL" id="JBJURJ010000001">
    <property type="protein sequence ID" value="MFM9326874.1"/>
    <property type="molecule type" value="Genomic_DNA"/>
</dbReference>
<sequence length="318" mass="35783">MAASLLSLSTFSFLLVTLFTPVLIWGLRTLRLTQPIRAELPPDHQAKRGTPLMAGMILLVGVAVSIISYPKPLVIFLGGTFLLFSLIGFADDFKKAAFQDPNGISGKTKLVFQFTFTAALLFLLMRFFNASPELNLTQTLSIGFPLLLYLGVMMLFIVGTANAINFTDGLDGLLINVSIPTYFFFFLISDHTEVKMFSLVMIGCLLGLLIYNLYPARAFMGDTGSLAIGGSLSFLAVLEKVEILIPILFSVYLAEQISVILQVWYYKKTKLRLFRMAPIHYHFSLKYGWSENKIVMVFGFISWASAFLSWLYWYFFLH</sequence>
<evidence type="ECO:0000313" key="2">
    <source>
        <dbReference type="Proteomes" id="UP001631969"/>
    </source>
</evidence>
<evidence type="ECO:0000313" key="1">
    <source>
        <dbReference type="EMBL" id="MFM9326874.1"/>
    </source>
</evidence>
<proteinExistence type="predicted"/>
<organism evidence="1 2">
    <name type="scientific">Paenibacillus mesotrionivorans</name>
    <dbReference type="NCBI Taxonomy" id="3160968"/>
    <lineage>
        <taxon>Bacteria</taxon>
        <taxon>Bacillati</taxon>
        <taxon>Bacillota</taxon>
        <taxon>Bacilli</taxon>
        <taxon>Bacillales</taxon>
        <taxon>Paenibacillaceae</taxon>
        <taxon>Paenibacillus</taxon>
    </lineage>
</organism>
<gene>
    <name evidence="1" type="primary">mraY</name>
    <name evidence="1" type="ORF">ACI1P1_01045</name>
</gene>
<accession>A0ACC7NS57</accession>
<protein>
    <submittedName>
        <fullName evidence="1">Phospho-N-acetylmuramoyl-pentapeptide-transferase</fullName>
        <ecNumber evidence="1">2.7.8.13</ecNumber>
    </submittedName>
</protein>
<comment type="caution">
    <text evidence="1">The sequence shown here is derived from an EMBL/GenBank/DDBJ whole genome shotgun (WGS) entry which is preliminary data.</text>
</comment>
<dbReference type="Proteomes" id="UP001631969">
    <property type="component" value="Unassembled WGS sequence"/>
</dbReference>
<reference evidence="1" key="1">
    <citation type="submission" date="2024-12" db="EMBL/GenBank/DDBJ databases">
        <authorList>
            <person name="Wu N."/>
        </authorList>
    </citation>
    <scope>NUCLEOTIDE SEQUENCE</scope>
    <source>
        <strain evidence="1">P15</strain>
    </source>
</reference>
<keyword evidence="2" id="KW-1185">Reference proteome</keyword>
<name>A0ACC7NS57_9BACL</name>